<keyword evidence="4 6" id="KW-1133">Transmembrane helix</keyword>
<protein>
    <submittedName>
        <fullName evidence="8">RDD family protein</fullName>
    </submittedName>
</protein>
<evidence type="ECO:0000313" key="8">
    <source>
        <dbReference type="EMBL" id="PWF22689.1"/>
    </source>
</evidence>
<evidence type="ECO:0000259" key="7">
    <source>
        <dbReference type="Pfam" id="PF06271"/>
    </source>
</evidence>
<dbReference type="AlphaFoldDB" id="A0A2V1JZG7"/>
<dbReference type="EMBL" id="QETA01000004">
    <property type="protein sequence ID" value="PWF22689.1"/>
    <property type="molecule type" value="Genomic_DNA"/>
</dbReference>
<gene>
    <name evidence="8" type="ORF">DD235_11490</name>
</gene>
<feature type="domain" description="RDD" evidence="7">
    <location>
        <begin position="15"/>
        <end position="164"/>
    </location>
</feature>
<keyword evidence="2" id="KW-1003">Cell membrane</keyword>
<dbReference type="PANTHER" id="PTHR36115">
    <property type="entry name" value="PROLINE-RICH ANTIGEN HOMOLOG-RELATED"/>
    <property type="match status" value="1"/>
</dbReference>
<feature type="transmembrane region" description="Helical" evidence="6">
    <location>
        <begin position="21"/>
        <end position="39"/>
    </location>
</feature>
<dbReference type="Proteomes" id="UP000245212">
    <property type="component" value="Unassembled WGS sequence"/>
</dbReference>
<dbReference type="Pfam" id="PF06271">
    <property type="entry name" value="RDD"/>
    <property type="match status" value="1"/>
</dbReference>
<keyword evidence="3 6" id="KW-0812">Transmembrane</keyword>
<keyword evidence="5 6" id="KW-0472">Membrane</keyword>
<feature type="transmembrane region" description="Helical" evidence="6">
    <location>
        <begin position="59"/>
        <end position="75"/>
    </location>
</feature>
<name>A0A2V1JZG7_9BURK</name>
<comment type="caution">
    <text evidence="8">The sequence shown here is derived from an EMBL/GenBank/DDBJ whole genome shotgun (WGS) entry which is preliminary data.</text>
</comment>
<reference evidence="9" key="1">
    <citation type="submission" date="2018-05" db="EMBL/GenBank/DDBJ databases">
        <authorList>
            <person name="Li Y."/>
        </authorList>
    </citation>
    <scope>NUCLEOTIDE SEQUENCE [LARGE SCALE GENOMIC DNA]</scope>
    <source>
        <strain evidence="9">3d-2-2</strain>
    </source>
</reference>
<evidence type="ECO:0000256" key="5">
    <source>
        <dbReference type="ARBA" id="ARBA00023136"/>
    </source>
</evidence>
<evidence type="ECO:0000256" key="2">
    <source>
        <dbReference type="ARBA" id="ARBA00022475"/>
    </source>
</evidence>
<comment type="subcellular location">
    <subcellularLocation>
        <location evidence="1">Cell membrane</location>
        <topology evidence="1">Multi-pass membrane protein</topology>
    </subcellularLocation>
</comment>
<evidence type="ECO:0000256" key="6">
    <source>
        <dbReference type="SAM" id="Phobius"/>
    </source>
</evidence>
<keyword evidence="9" id="KW-1185">Reference proteome</keyword>
<proteinExistence type="predicted"/>
<evidence type="ECO:0000313" key="9">
    <source>
        <dbReference type="Proteomes" id="UP000245212"/>
    </source>
</evidence>
<dbReference type="RefSeq" id="WP_109062213.1">
    <property type="nucleotide sequence ID" value="NZ_QETA01000004.1"/>
</dbReference>
<feature type="transmembrane region" description="Helical" evidence="6">
    <location>
        <begin position="131"/>
        <end position="151"/>
    </location>
</feature>
<evidence type="ECO:0000256" key="3">
    <source>
        <dbReference type="ARBA" id="ARBA00022692"/>
    </source>
</evidence>
<feature type="transmembrane region" description="Helical" evidence="6">
    <location>
        <begin position="105"/>
        <end position="125"/>
    </location>
</feature>
<accession>A0A2V1JZG7</accession>
<dbReference type="GO" id="GO:0005886">
    <property type="term" value="C:plasma membrane"/>
    <property type="evidence" value="ECO:0007669"/>
    <property type="project" value="UniProtKB-SubCell"/>
</dbReference>
<dbReference type="InterPro" id="IPR051791">
    <property type="entry name" value="Pra-immunoreactive"/>
</dbReference>
<dbReference type="InterPro" id="IPR010432">
    <property type="entry name" value="RDD"/>
</dbReference>
<organism evidence="8 9">
    <name type="scientific">Corticimicrobacter populi</name>
    <dbReference type="NCBI Taxonomy" id="2175229"/>
    <lineage>
        <taxon>Bacteria</taxon>
        <taxon>Pseudomonadati</taxon>
        <taxon>Pseudomonadota</taxon>
        <taxon>Betaproteobacteria</taxon>
        <taxon>Burkholderiales</taxon>
        <taxon>Alcaligenaceae</taxon>
        <taxon>Corticimicrobacter</taxon>
    </lineage>
</organism>
<sequence length="181" mass="20898">MTQSTFSPSPSMIKTPGRWPRFASMMYEGILLFGLVFLADFIFDTLTRSDHALLLRHTRQAWLFVVLGAYFLLCWRRGGQTLPMSTWHIKLVDEHGLRPSLSRLALRYLLLWPLPLAAGALVWLIGRWTGWSSSGLLIVFAPFTIFIWTWLDRDGQFLHDRLAGTRLTLLPPRQRKPHPIV</sequence>
<dbReference type="PANTHER" id="PTHR36115:SF10">
    <property type="entry name" value="RDD DOMAIN-CONTAINING PROTEIN"/>
    <property type="match status" value="1"/>
</dbReference>
<evidence type="ECO:0000256" key="1">
    <source>
        <dbReference type="ARBA" id="ARBA00004651"/>
    </source>
</evidence>
<evidence type="ECO:0000256" key="4">
    <source>
        <dbReference type="ARBA" id="ARBA00022989"/>
    </source>
</evidence>